<evidence type="ECO:0000313" key="3">
    <source>
        <dbReference type="EMBL" id="QEG16109.1"/>
    </source>
</evidence>
<dbReference type="SUPFAM" id="SSF46785">
    <property type="entry name" value="Winged helix' DNA-binding domain"/>
    <property type="match status" value="1"/>
</dbReference>
<dbReference type="PANTHER" id="PTHR18964:SF149">
    <property type="entry name" value="BIFUNCTIONAL UDP-N-ACETYLGLUCOSAMINE 2-EPIMERASE_N-ACETYLMANNOSAMINE KINASE"/>
    <property type="match status" value="1"/>
</dbReference>
<dbReference type="InterPro" id="IPR000835">
    <property type="entry name" value="HTH_MarR-typ"/>
</dbReference>
<dbReference type="InterPro" id="IPR000600">
    <property type="entry name" value="ROK"/>
</dbReference>
<feature type="domain" description="HTH marR-type" evidence="2">
    <location>
        <begin position="21"/>
        <end position="60"/>
    </location>
</feature>
<dbReference type="RefSeq" id="WP_002648396.1">
    <property type="nucleotide sequence ID" value="NZ_CAXAST010000007.1"/>
</dbReference>
<accession>A0ABX5YKC6</accession>
<dbReference type="PANTHER" id="PTHR18964">
    <property type="entry name" value="ROK (REPRESSOR, ORF, KINASE) FAMILY"/>
    <property type="match status" value="1"/>
</dbReference>
<comment type="similarity">
    <text evidence="1">Belongs to the ROK (NagC/XylR) family.</text>
</comment>
<dbReference type="InterPro" id="IPR036390">
    <property type="entry name" value="WH_DNA-bd_sf"/>
</dbReference>
<sequence>MKKSNNFKLHKLVNNRIPSEILGCIRKWGPISRARLAENCGVSRPAITRTVSALLQQELLVETALSDSKGPRRKDGLVLNPEAGYCIAIAYTVEGLNVIAMDTSYTVVAETSRWVDLHPMTEEERLQTIFESVDDILAQTRDLKGHCLGLAVADPGVIDHEAGIAKWSSILQHWHNVPIVDIFQKRFQLPVLLLNGASTYIRAIDRLEMREQSENMFFVQFGAGIGCCFKLGGIYISGNAMLAGEFGHWKVTDEPVQCRCGGVGCLEAVAALPAIANNARAALQHGSESVLADLESFTGYDVLDAAAQGDRLSFRIVCEAFDQLGQAIGGLINTLAPEVVLIEEVVGRAGPDAVASLFQSIKRNILPSHSEHLSLRISTVESQLARIACLGAAVTTLDTCFEYDSN</sequence>
<dbReference type="EMBL" id="CP042910">
    <property type="protein sequence ID" value="QEG16109.1"/>
    <property type="molecule type" value="Genomic_DNA"/>
</dbReference>
<dbReference type="Gene3D" id="1.10.10.10">
    <property type="entry name" value="Winged helix-like DNA-binding domain superfamily/Winged helix DNA-binding domain"/>
    <property type="match status" value="1"/>
</dbReference>
<dbReference type="InterPro" id="IPR043129">
    <property type="entry name" value="ATPase_NBD"/>
</dbReference>
<dbReference type="SUPFAM" id="SSF53067">
    <property type="entry name" value="Actin-like ATPase domain"/>
    <property type="match status" value="2"/>
</dbReference>
<dbReference type="Gene3D" id="3.30.420.40">
    <property type="match status" value="2"/>
</dbReference>
<reference evidence="3 4" key="1">
    <citation type="submission" date="2019-08" db="EMBL/GenBank/DDBJ databases">
        <title>Deep-cultivation of Planctomycetes and their phenomic and genomic characterization uncovers novel biology.</title>
        <authorList>
            <person name="Wiegand S."/>
            <person name="Jogler M."/>
            <person name="Boedeker C."/>
            <person name="Pinto D."/>
            <person name="Vollmers J."/>
            <person name="Rivas-Marin E."/>
            <person name="Kohn T."/>
            <person name="Peeters S.H."/>
            <person name="Heuer A."/>
            <person name="Rast P."/>
            <person name="Oberbeckmann S."/>
            <person name="Bunk B."/>
            <person name="Jeske O."/>
            <person name="Meyerdierks A."/>
            <person name="Storesund J.E."/>
            <person name="Kallscheuer N."/>
            <person name="Luecker S."/>
            <person name="Lage O.M."/>
            <person name="Pohl T."/>
            <person name="Merkel B.J."/>
            <person name="Hornburger P."/>
            <person name="Mueller R.-W."/>
            <person name="Bruemmer F."/>
            <person name="Labrenz M."/>
            <person name="Spormann A.M."/>
            <person name="Op den Camp H."/>
            <person name="Overmann J."/>
            <person name="Amann R."/>
            <person name="Jetten M.S.M."/>
            <person name="Mascher T."/>
            <person name="Medema M.H."/>
            <person name="Devos D.P."/>
            <person name="Kaster A.-K."/>
            <person name="Ovreas L."/>
            <person name="Rohde M."/>
            <person name="Galperin M.Y."/>
            <person name="Jogler C."/>
        </authorList>
    </citation>
    <scope>NUCLEOTIDE SEQUENCE [LARGE SCALE GENOMIC DNA]</scope>
    <source>
        <strain evidence="3 4">DSM 8797</strain>
    </source>
</reference>
<evidence type="ECO:0000313" key="4">
    <source>
        <dbReference type="Proteomes" id="UP000322887"/>
    </source>
</evidence>
<organism evidence="3 4">
    <name type="scientific">Gimesia maris</name>
    <dbReference type="NCBI Taxonomy" id="122"/>
    <lineage>
        <taxon>Bacteria</taxon>
        <taxon>Pseudomonadati</taxon>
        <taxon>Planctomycetota</taxon>
        <taxon>Planctomycetia</taxon>
        <taxon>Planctomycetales</taxon>
        <taxon>Planctomycetaceae</taxon>
        <taxon>Gimesia</taxon>
    </lineage>
</organism>
<name>A0ABX5YKC6_9PLAN</name>
<dbReference type="Pfam" id="PF01047">
    <property type="entry name" value="MarR"/>
    <property type="match status" value="1"/>
</dbReference>
<dbReference type="Proteomes" id="UP000322887">
    <property type="component" value="Chromosome"/>
</dbReference>
<dbReference type="InterPro" id="IPR036388">
    <property type="entry name" value="WH-like_DNA-bd_sf"/>
</dbReference>
<dbReference type="Pfam" id="PF00480">
    <property type="entry name" value="ROK"/>
    <property type="match status" value="1"/>
</dbReference>
<evidence type="ECO:0000259" key="2">
    <source>
        <dbReference type="Pfam" id="PF01047"/>
    </source>
</evidence>
<evidence type="ECO:0000256" key="1">
    <source>
        <dbReference type="ARBA" id="ARBA00006479"/>
    </source>
</evidence>
<keyword evidence="4" id="KW-1185">Reference proteome</keyword>
<proteinExistence type="inferred from homology"/>
<protein>
    <submittedName>
        <fullName evidence="3">N-acetylglucosamine repressor</fullName>
    </submittedName>
</protein>
<gene>
    <name evidence="3" type="primary">nagC_2</name>
    <name evidence="3" type="ORF">GmarT_19700</name>
</gene>
<dbReference type="GeneID" id="98646581"/>